<name>A0A506TWV5_9HYPH</name>
<dbReference type="CDD" id="cd06261">
    <property type="entry name" value="TM_PBP2"/>
    <property type="match status" value="1"/>
</dbReference>
<keyword evidence="3 8" id="KW-0813">Transport</keyword>
<feature type="domain" description="ABC transmembrane type-1" evidence="9">
    <location>
        <begin position="69"/>
        <end position="257"/>
    </location>
</feature>
<feature type="transmembrane region" description="Helical" evidence="8">
    <location>
        <begin position="236"/>
        <end position="261"/>
    </location>
</feature>
<dbReference type="PANTHER" id="PTHR30614:SF21">
    <property type="entry name" value="AMINO ACID ABC TRANSPORTER PERMEASE"/>
    <property type="match status" value="1"/>
</dbReference>
<evidence type="ECO:0000259" key="9">
    <source>
        <dbReference type="PROSITE" id="PS50928"/>
    </source>
</evidence>
<dbReference type="PROSITE" id="PS50928">
    <property type="entry name" value="ABC_TM1"/>
    <property type="match status" value="1"/>
</dbReference>
<keyword evidence="4" id="KW-1003">Cell membrane</keyword>
<comment type="subcellular location">
    <subcellularLocation>
        <location evidence="1">Cell inner membrane</location>
        <topology evidence="1">Multi-pass membrane protein</topology>
    </subcellularLocation>
    <subcellularLocation>
        <location evidence="8">Cell membrane</location>
        <topology evidence="8">Multi-pass membrane protein</topology>
    </subcellularLocation>
</comment>
<keyword evidence="7 8" id="KW-0472">Membrane</keyword>
<organism evidence="10 11">
    <name type="scientific">Pararhizobium mangrovi</name>
    <dbReference type="NCBI Taxonomy" id="2590452"/>
    <lineage>
        <taxon>Bacteria</taxon>
        <taxon>Pseudomonadati</taxon>
        <taxon>Pseudomonadota</taxon>
        <taxon>Alphaproteobacteria</taxon>
        <taxon>Hyphomicrobiales</taxon>
        <taxon>Rhizobiaceae</taxon>
        <taxon>Rhizobium/Agrobacterium group</taxon>
        <taxon>Pararhizobium</taxon>
    </lineage>
</organism>
<feature type="transmembrane region" description="Helical" evidence="8">
    <location>
        <begin position="137"/>
        <end position="157"/>
    </location>
</feature>
<feature type="transmembrane region" description="Helical" evidence="8">
    <location>
        <begin position="194"/>
        <end position="216"/>
    </location>
</feature>
<dbReference type="Gene3D" id="1.10.3720.10">
    <property type="entry name" value="MetI-like"/>
    <property type="match status" value="1"/>
</dbReference>
<gene>
    <name evidence="10" type="ORF">FJU11_16765</name>
</gene>
<evidence type="ECO:0000256" key="1">
    <source>
        <dbReference type="ARBA" id="ARBA00004429"/>
    </source>
</evidence>
<dbReference type="SUPFAM" id="SSF161098">
    <property type="entry name" value="MetI-like"/>
    <property type="match status" value="1"/>
</dbReference>
<feature type="transmembrane region" description="Helical" evidence="8">
    <location>
        <begin position="68"/>
        <end position="93"/>
    </location>
</feature>
<dbReference type="Proteomes" id="UP000320314">
    <property type="component" value="Unassembled WGS sequence"/>
</dbReference>
<dbReference type="NCBIfam" id="TIGR01726">
    <property type="entry name" value="HEQRo_perm_3TM"/>
    <property type="match status" value="1"/>
</dbReference>
<accession>A0A506TWV5</accession>
<comment type="similarity">
    <text evidence="2">Belongs to the binding-protein-dependent transport system permease family. HisMQ subfamily.</text>
</comment>
<dbReference type="PANTHER" id="PTHR30614">
    <property type="entry name" value="MEMBRANE COMPONENT OF AMINO ACID ABC TRANSPORTER"/>
    <property type="match status" value="1"/>
</dbReference>
<evidence type="ECO:0000313" key="11">
    <source>
        <dbReference type="Proteomes" id="UP000320314"/>
    </source>
</evidence>
<sequence length="276" mass="29999">MTSAVDRMFDPPGPRGRRTIRLVSIASAVVLIVLVAALLYVFGRSGGLDADRWSIFESAGVLKLLAKALLATIRAALAAGVAAMVLGTILALLRLSRMSWIRGMVAAYVEVTRSLPTLLVLYFTILMLPNYGVRLPVYWQLVLALTVTNAAMISEILRASLLALPKGQLEASLSLGLTRPRSIWYILLPQGFRAALPALVAQLIYLLKGTVLGYVISYEELLYSSRMIGEYTGFLLQSFLVATLIYLAVNTALSLVLSALVRRITDTGRSNALIDN</sequence>
<evidence type="ECO:0000313" key="10">
    <source>
        <dbReference type="EMBL" id="TPW25990.1"/>
    </source>
</evidence>
<dbReference type="Pfam" id="PF00528">
    <property type="entry name" value="BPD_transp_1"/>
    <property type="match status" value="1"/>
</dbReference>
<keyword evidence="6 8" id="KW-1133">Transmembrane helix</keyword>
<evidence type="ECO:0000256" key="2">
    <source>
        <dbReference type="ARBA" id="ARBA00010072"/>
    </source>
</evidence>
<evidence type="ECO:0000256" key="8">
    <source>
        <dbReference type="RuleBase" id="RU363032"/>
    </source>
</evidence>
<feature type="transmembrane region" description="Helical" evidence="8">
    <location>
        <begin position="20"/>
        <end position="42"/>
    </location>
</feature>
<comment type="caution">
    <text evidence="10">The sequence shown here is derived from an EMBL/GenBank/DDBJ whole genome shotgun (WGS) entry which is preliminary data.</text>
</comment>
<dbReference type="InterPro" id="IPR000515">
    <property type="entry name" value="MetI-like"/>
</dbReference>
<proteinExistence type="inferred from homology"/>
<dbReference type="GO" id="GO:0006865">
    <property type="term" value="P:amino acid transport"/>
    <property type="evidence" value="ECO:0007669"/>
    <property type="project" value="TreeGrafter"/>
</dbReference>
<dbReference type="AlphaFoldDB" id="A0A506TWV5"/>
<dbReference type="OrthoDB" id="9808674at2"/>
<dbReference type="GO" id="GO:0022857">
    <property type="term" value="F:transmembrane transporter activity"/>
    <property type="evidence" value="ECO:0007669"/>
    <property type="project" value="InterPro"/>
</dbReference>
<reference evidence="10 11" key="1">
    <citation type="submission" date="2019-06" db="EMBL/GenBank/DDBJ databases">
        <authorList>
            <person name="Li M."/>
        </authorList>
    </citation>
    <scope>NUCLEOTIDE SEQUENCE [LARGE SCALE GENOMIC DNA]</scope>
    <source>
        <strain evidence="10 11">BGMRC6574</strain>
    </source>
</reference>
<keyword evidence="5 8" id="KW-0812">Transmembrane</keyword>
<protein>
    <submittedName>
        <fullName evidence="10">Amino acid ABC transporter permease</fullName>
    </submittedName>
</protein>
<dbReference type="InterPro" id="IPR035906">
    <property type="entry name" value="MetI-like_sf"/>
</dbReference>
<evidence type="ECO:0000256" key="5">
    <source>
        <dbReference type="ARBA" id="ARBA00022692"/>
    </source>
</evidence>
<keyword evidence="11" id="KW-1185">Reference proteome</keyword>
<dbReference type="EMBL" id="VHLH01000040">
    <property type="protein sequence ID" value="TPW25990.1"/>
    <property type="molecule type" value="Genomic_DNA"/>
</dbReference>
<dbReference type="InterPro" id="IPR043429">
    <property type="entry name" value="ArtM/GltK/GlnP/TcyL/YhdX-like"/>
</dbReference>
<evidence type="ECO:0000256" key="4">
    <source>
        <dbReference type="ARBA" id="ARBA00022475"/>
    </source>
</evidence>
<evidence type="ECO:0000256" key="6">
    <source>
        <dbReference type="ARBA" id="ARBA00022989"/>
    </source>
</evidence>
<dbReference type="GO" id="GO:0043190">
    <property type="term" value="C:ATP-binding cassette (ABC) transporter complex"/>
    <property type="evidence" value="ECO:0007669"/>
    <property type="project" value="InterPro"/>
</dbReference>
<feature type="transmembrane region" description="Helical" evidence="8">
    <location>
        <begin position="105"/>
        <end position="125"/>
    </location>
</feature>
<evidence type="ECO:0000256" key="7">
    <source>
        <dbReference type="ARBA" id="ARBA00023136"/>
    </source>
</evidence>
<dbReference type="InterPro" id="IPR010065">
    <property type="entry name" value="AA_ABC_transptr_permease_3TM"/>
</dbReference>
<evidence type="ECO:0000256" key="3">
    <source>
        <dbReference type="ARBA" id="ARBA00022448"/>
    </source>
</evidence>